<evidence type="ECO:0000313" key="2">
    <source>
        <dbReference type="EMBL" id="TGX54883.1"/>
    </source>
</evidence>
<accession>A0A4S1XGN5</accession>
<dbReference type="SUPFAM" id="SSF55298">
    <property type="entry name" value="YjgF-like"/>
    <property type="match status" value="1"/>
</dbReference>
<dbReference type="PANTHER" id="PTHR43760:SF1">
    <property type="entry name" value="ENDORIBONUCLEASE L-PSP_CHORISMATE MUTASE-LIKE DOMAIN-CONTAINING PROTEIN"/>
    <property type="match status" value="1"/>
</dbReference>
<comment type="caution">
    <text evidence="2">The sequence shown here is derived from an EMBL/GenBank/DDBJ whole genome shotgun (WGS) entry which is preliminary data.</text>
</comment>
<dbReference type="PANTHER" id="PTHR43760">
    <property type="entry name" value="ENDORIBONUCLEASE-RELATED"/>
    <property type="match status" value="1"/>
</dbReference>
<sequence>MTQKIDAKLAELGLSLPEAAAPVAAYVPAVEAGGLLHVSGQLPFKDGQLMTGRLGEDRDLDYGQEAAQRCGLMLVAQIRKALGGDLGRVERIVKLGVFVNSAGDFTDQPKVANGASELMQALFGEAGRHARSAVGVPTLPLGAVVEVDAVVAIRS</sequence>
<protein>
    <submittedName>
        <fullName evidence="2">RidA family protein</fullName>
    </submittedName>
</protein>
<dbReference type="Proteomes" id="UP000306147">
    <property type="component" value="Unassembled WGS sequence"/>
</dbReference>
<dbReference type="InterPro" id="IPR035959">
    <property type="entry name" value="RutC-like_sf"/>
</dbReference>
<dbReference type="OrthoDB" id="9806350at2"/>
<proteinExistence type="predicted"/>
<dbReference type="AlphaFoldDB" id="A0A4S1XGN5"/>
<name>A0A4S1XGN5_9SPHN</name>
<dbReference type="CDD" id="cd02199">
    <property type="entry name" value="YjgF_YER057c_UK114_like_1"/>
    <property type="match status" value="1"/>
</dbReference>
<keyword evidence="3" id="KW-1185">Reference proteome</keyword>
<gene>
    <name evidence="2" type="ORF">E5A73_05410</name>
</gene>
<feature type="domain" description="Endoribonuclease L-PSP/chorismate mutase-like" evidence="1">
    <location>
        <begin position="7"/>
        <end position="146"/>
    </location>
</feature>
<dbReference type="Pfam" id="PF14588">
    <property type="entry name" value="YjgF_endoribonc"/>
    <property type="match status" value="1"/>
</dbReference>
<organism evidence="2 3">
    <name type="scientific">Sphingomonas gei</name>
    <dbReference type="NCBI Taxonomy" id="1395960"/>
    <lineage>
        <taxon>Bacteria</taxon>
        <taxon>Pseudomonadati</taxon>
        <taxon>Pseudomonadota</taxon>
        <taxon>Alphaproteobacteria</taxon>
        <taxon>Sphingomonadales</taxon>
        <taxon>Sphingomonadaceae</taxon>
        <taxon>Sphingomonas</taxon>
    </lineage>
</organism>
<dbReference type="Gene3D" id="3.30.1330.40">
    <property type="entry name" value="RutC-like"/>
    <property type="match status" value="1"/>
</dbReference>
<evidence type="ECO:0000259" key="1">
    <source>
        <dbReference type="Pfam" id="PF14588"/>
    </source>
</evidence>
<dbReference type="EMBL" id="SRXT01000002">
    <property type="protein sequence ID" value="TGX54883.1"/>
    <property type="molecule type" value="Genomic_DNA"/>
</dbReference>
<evidence type="ECO:0000313" key="3">
    <source>
        <dbReference type="Proteomes" id="UP000306147"/>
    </source>
</evidence>
<reference evidence="2 3" key="1">
    <citation type="submission" date="2019-04" db="EMBL/GenBank/DDBJ databases">
        <title>Sphingomonas psychrotolerans sp. nov., isolated from soil in the Tianshan Mountains, Xinjiang, China.</title>
        <authorList>
            <person name="Luo Y."/>
            <person name="Sheng H."/>
        </authorList>
    </citation>
    <scope>NUCLEOTIDE SEQUENCE [LARGE SCALE GENOMIC DNA]</scope>
    <source>
        <strain evidence="2 3">ZFGT-11</strain>
    </source>
</reference>
<dbReference type="RefSeq" id="WP_135962778.1">
    <property type="nucleotide sequence ID" value="NZ_SRXT01000002.1"/>
</dbReference>
<dbReference type="InterPro" id="IPR013813">
    <property type="entry name" value="Endoribo_LPSP/chorism_mut-like"/>
</dbReference>